<dbReference type="InterPro" id="IPR003609">
    <property type="entry name" value="Pan_app"/>
</dbReference>
<dbReference type="Gene3D" id="3.50.4.10">
    <property type="entry name" value="Hepatocyte Growth Factor"/>
    <property type="match status" value="1"/>
</dbReference>
<feature type="domain" description="Apple" evidence="2">
    <location>
        <begin position="17"/>
        <end position="95"/>
    </location>
</feature>
<organism evidence="3 4">
    <name type="scientific">Adineta steineri</name>
    <dbReference type="NCBI Taxonomy" id="433720"/>
    <lineage>
        <taxon>Eukaryota</taxon>
        <taxon>Metazoa</taxon>
        <taxon>Spiralia</taxon>
        <taxon>Gnathifera</taxon>
        <taxon>Rotifera</taxon>
        <taxon>Eurotatoria</taxon>
        <taxon>Bdelloidea</taxon>
        <taxon>Adinetida</taxon>
        <taxon>Adinetidae</taxon>
        <taxon>Adineta</taxon>
    </lineage>
</organism>
<protein>
    <recommendedName>
        <fullName evidence="2">Apple domain-containing protein</fullName>
    </recommendedName>
</protein>
<evidence type="ECO:0000313" key="4">
    <source>
        <dbReference type="Proteomes" id="UP000663844"/>
    </source>
</evidence>
<reference evidence="3" key="1">
    <citation type="submission" date="2021-02" db="EMBL/GenBank/DDBJ databases">
        <authorList>
            <person name="Nowell W R."/>
        </authorList>
    </citation>
    <scope>NUCLEOTIDE SEQUENCE</scope>
</reference>
<dbReference type="SUPFAM" id="SSF57414">
    <property type="entry name" value="Hairpin loop containing domain-like"/>
    <property type="match status" value="1"/>
</dbReference>
<dbReference type="PROSITE" id="PS50948">
    <property type="entry name" value="PAN"/>
    <property type="match status" value="1"/>
</dbReference>
<evidence type="ECO:0000259" key="2">
    <source>
        <dbReference type="PROSITE" id="PS50948"/>
    </source>
</evidence>
<accession>A0A820I679</accession>
<keyword evidence="1" id="KW-0732">Signal</keyword>
<proteinExistence type="predicted"/>
<evidence type="ECO:0000313" key="3">
    <source>
        <dbReference type="EMBL" id="CAF4303869.1"/>
    </source>
</evidence>
<feature type="chain" id="PRO_5032758701" description="Apple domain-containing protein" evidence="1">
    <location>
        <begin position="18"/>
        <end position="95"/>
    </location>
</feature>
<comment type="caution">
    <text evidence="3">The sequence shown here is derived from an EMBL/GenBank/DDBJ whole genome shotgun (WGS) entry which is preliminary data.</text>
</comment>
<dbReference type="EMBL" id="CAJOAZ010016357">
    <property type="protein sequence ID" value="CAF4303869.1"/>
    <property type="molecule type" value="Genomic_DNA"/>
</dbReference>
<feature type="non-terminal residue" evidence="3">
    <location>
        <position position="95"/>
    </location>
</feature>
<feature type="signal peptide" evidence="1">
    <location>
        <begin position="1"/>
        <end position="17"/>
    </location>
</feature>
<dbReference type="AlphaFoldDB" id="A0A820I679"/>
<dbReference type="Pfam" id="PF00024">
    <property type="entry name" value="PAN_1"/>
    <property type="match status" value="1"/>
</dbReference>
<sequence length="95" mass="10533">MTVCLWFLCLIIKQSYCEEIFASKAVLSSEGTQYIPANMPAQLISITNTDSIKKCAILCNNNVLCRIFDYAVSSPKQCRLFEGDTNKLGQIVSSS</sequence>
<name>A0A820I679_9BILA</name>
<evidence type="ECO:0000256" key="1">
    <source>
        <dbReference type="SAM" id="SignalP"/>
    </source>
</evidence>
<dbReference type="Proteomes" id="UP000663844">
    <property type="component" value="Unassembled WGS sequence"/>
</dbReference>
<gene>
    <name evidence="3" type="ORF">OXD698_LOCUS46248</name>
</gene>